<evidence type="ECO:0000256" key="1">
    <source>
        <dbReference type="SAM" id="MobiDB-lite"/>
    </source>
</evidence>
<dbReference type="GeneID" id="14904714"/>
<keyword evidence="3" id="KW-1185">Reference proteome</keyword>
<dbReference type="EMBL" id="GL984223">
    <property type="protein sequence ID" value="EGR28631.1"/>
    <property type="molecule type" value="Genomic_DNA"/>
</dbReference>
<dbReference type="GO" id="GO:0051116">
    <property type="term" value="F:cobaltochelatase activity"/>
    <property type="evidence" value="ECO:0007669"/>
    <property type="project" value="UniProtKB-EC"/>
</dbReference>
<keyword evidence="2" id="KW-0378">Hydrolase</keyword>
<dbReference type="STRING" id="857967.G0R1M1"/>
<dbReference type="SUPFAM" id="SSF52540">
    <property type="entry name" value="P-loop containing nucleoside triphosphate hydrolases"/>
    <property type="match status" value="1"/>
</dbReference>
<name>G0R1M1_ICHMU</name>
<sequence length="905" mass="106632">MPVYQLQFTGQQQYESLFALQFTKSKFIVFLVTIVQIPRIQKEQLMKLEYQQSILFLDVISDKQFEKIQQQKQVKEHYLHTILKEYSNELAYAIDHKSIDILQTNKNEDNDQSSLYSKQNDEVDQKVKNNFEEHFLTLEECKNIDNVFTKNPKKFIPNIYLTKILEEEEKKNYVLINKRWICKDVNLNKKLKELRKYNLELSESTVEEILANLQDADRLIKMLQNMKNINIDITPEQLNVIGQSGNVVCLGRSGTGKTTCAVLRMFALNTIFRYKMAIKMKKQTQSLQIEDLIENVGGLRTIFVTASPVLTYEIKKHYDGLIKKLKDELKDRYEKNDFEKIMENQNNYNINEIVEFEQFDNLKSMKPYDFPSFMTIRNLIMIIDGSLKFPFFQRNLQGRLKGDDDESSNDSQDGDIKYGNYEIYLKNQLDKVFAKENKKKQGIVNDKLKQTSKYAQMAFEVDFEYFKRYFWKKVQNKVIGIKYFDASFVWTQIYSHIKGSKDAHLKNNAILKKVYAEENPHLSQKQVDILYDILYEYEQWKAKEGCYDFMDVINFIIARVKAENDLPSNILLLLKLVSSHGLFYSGDTAQTITQGVGFRCGTLQSIFSDEGRYWQNLSVKQLTNNFRTHRQILTLANSIIDILEFFFSSTIDRLRKEQSPKEGPIPLIIGSEDLEALFWALTGEEKSERSNIEFGCNQVVLVRNQEAKKRLPAQLQHALCLTIYESKGLEFDDVIIFDFFTDSDVIDQYGILRVNFMQEMQDQRRQILLEEWKDQHENTSFIENITFDNDIKQQSEIQEEENEDQNEDQDKDQDQDEDEDGDQNEDSNEDEEEQQNDNNENKSEEEQINEDNNMKKSENIIQENSDYSINDLSFEFVQQCYQNFDHLSNFDPEDEWLINSNLSFI</sequence>
<accession>G0R1M1</accession>
<feature type="region of interest" description="Disordered" evidence="1">
    <location>
        <begin position="795"/>
        <end position="855"/>
    </location>
</feature>
<dbReference type="EC" id="3.1.11.5" evidence="2"/>
<dbReference type="PANTHER" id="PTHR21529:SF4">
    <property type="entry name" value="TPR AND ANKYRIN REPEAT-CONTAINING PROTEIN 1"/>
    <property type="match status" value="1"/>
</dbReference>
<dbReference type="InterPro" id="IPR039904">
    <property type="entry name" value="TRANK1"/>
</dbReference>
<dbReference type="InterPro" id="IPR027417">
    <property type="entry name" value="P-loop_NTPase"/>
</dbReference>
<dbReference type="PANTHER" id="PTHR21529">
    <property type="entry name" value="MAMMARY TURMOR VIRUS RECEPTOR HOMOLOG 1, 2 MTVR1, 2"/>
    <property type="match status" value="1"/>
</dbReference>
<protein>
    <submittedName>
        <fullName evidence="2">Lupus brain antigen 1, putative</fullName>
        <ecNumber evidence="2">3.1.11.5</ecNumber>
        <ecNumber evidence="2">6.6.1.2</ecNumber>
    </submittedName>
</protein>
<feature type="compositionally biased region" description="Acidic residues" evidence="1">
    <location>
        <begin position="797"/>
        <end position="835"/>
    </location>
</feature>
<proteinExistence type="predicted"/>
<keyword evidence="2" id="KW-0436">Ligase</keyword>
<dbReference type="EC" id="6.6.1.2" evidence="2"/>
<dbReference type="eggNOG" id="ENOG502QQZC">
    <property type="taxonomic scope" value="Eukaryota"/>
</dbReference>
<dbReference type="InParanoid" id="G0R1M1"/>
<gene>
    <name evidence="2" type="ORF">IMG5_171420</name>
</gene>
<dbReference type="RefSeq" id="XP_004029867.1">
    <property type="nucleotide sequence ID" value="XM_004029819.1"/>
</dbReference>
<evidence type="ECO:0000313" key="3">
    <source>
        <dbReference type="Proteomes" id="UP000008983"/>
    </source>
</evidence>
<dbReference type="OrthoDB" id="3156807at2759"/>
<organism evidence="2 3">
    <name type="scientific">Ichthyophthirius multifiliis</name>
    <name type="common">White spot disease agent</name>
    <name type="synonym">Ich</name>
    <dbReference type="NCBI Taxonomy" id="5932"/>
    <lineage>
        <taxon>Eukaryota</taxon>
        <taxon>Sar</taxon>
        <taxon>Alveolata</taxon>
        <taxon>Ciliophora</taxon>
        <taxon>Intramacronucleata</taxon>
        <taxon>Oligohymenophorea</taxon>
        <taxon>Hymenostomatida</taxon>
        <taxon>Ophryoglenina</taxon>
        <taxon>Ichthyophthirius</taxon>
    </lineage>
</organism>
<dbReference type="GO" id="GO:0008854">
    <property type="term" value="F:exodeoxyribonuclease V activity"/>
    <property type="evidence" value="ECO:0007669"/>
    <property type="project" value="UniProtKB-EC"/>
</dbReference>
<evidence type="ECO:0000313" key="2">
    <source>
        <dbReference type="EMBL" id="EGR28631.1"/>
    </source>
</evidence>
<dbReference type="AlphaFoldDB" id="G0R1M1"/>
<dbReference type="Proteomes" id="UP000008983">
    <property type="component" value="Unassembled WGS sequence"/>
</dbReference>
<reference evidence="2 3" key="1">
    <citation type="submission" date="2011-07" db="EMBL/GenBank/DDBJ databases">
        <authorList>
            <person name="Coyne R."/>
            <person name="Brami D."/>
            <person name="Johnson J."/>
            <person name="Hostetler J."/>
            <person name="Hannick L."/>
            <person name="Clark T."/>
            <person name="Cassidy-Hanley D."/>
            <person name="Inman J."/>
        </authorList>
    </citation>
    <scope>NUCLEOTIDE SEQUENCE [LARGE SCALE GENOMIC DNA]</scope>
    <source>
        <strain evidence="2 3">G5</strain>
    </source>
</reference>